<dbReference type="Pfam" id="PF01261">
    <property type="entry name" value="AP_endonuc_2"/>
    <property type="match status" value="1"/>
</dbReference>
<dbReference type="GO" id="GO:0016853">
    <property type="term" value="F:isomerase activity"/>
    <property type="evidence" value="ECO:0007669"/>
    <property type="project" value="UniProtKB-KW"/>
</dbReference>
<dbReference type="InterPro" id="IPR050312">
    <property type="entry name" value="IolE/XylAMocC-like"/>
</dbReference>
<accession>A0ABY1JW59</accession>
<dbReference type="PANTHER" id="PTHR12110:SF41">
    <property type="entry name" value="INOSOSE DEHYDRATASE"/>
    <property type="match status" value="1"/>
</dbReference>
<dbReference type="Gene3D" id="3.20.20.150">
    <property type="entry name" value="Divalent-metal-dependent TIM barrel enzymes"/>
    <property type="match status" value="1"/>
</dbReference>
<protein>
    <submittedName>
        <fullName evidence="2">Sugar phosphate isomerase/epimerase</fullName>
    </submittedName>
</protein>
<proteinExistence type="predicted"/>
<evidence type="ECO:0000313" key="2">
    <source>
        <dbReference type="EMBL" id="SIQ87008.1"/>
    </source>
</evidence>
<name>A0ABY1JW59_9BACL</name>
<feature type="domain" description="Xylose isomerase-like TIM barrel" evidence="1">
    <location>
        <begin position="27"/>
        <end position="251"/>
    </location>
</feature>
<dbReference type="RefSeq" id="WP_068584963.1">
    <property type="nucleotide sequence ID" value="NZ_FTNK01000004.1"/>
</dbReference>
<organism evidence="2 3">
    <name type="scientific">Paenibacillus macquariensis</name>
    <dbReference type="NCBI Taxonomy" id="948756"/>
    <lineage>
        <taxon>Bacteria</taxon>
        <taxon>Bacillati</taxon>
        <taxon>Bacillota</taxon>
        <taxon>Bacilli</taxon>
        <taxon>Bacillales</taxon>
        <taxon>Paenibacillaceae</taxon>
        <taxon>Paenibacillus</taxon>
    </lineage>
</organism>
<gene>
    <name evidence="2" type="ORF">SAMN05421578_104419</name>
</gene>
<dbReference type="Proteomes" id="UP000186666">
    <property type="component" value="Unassembled WGS sequence"/>
</dbReference>
<keyword evidence="2" id="KW-0413">Isomerase</keyword>
<dbReference type="InterPro" id="IPR013022">
    <property type="entry name" value="Xyl_isomerase-like_TIM-brl"/>
</dbReference>
<dbReference type="SUPFAM" id="SSF51658">
    <property type="entry name" value="Xylose isomerase-like"/>
    <property type="match status" value="1"/>
</dbReference>
<dbReference type="PANTHER" id="PTHR12110">
    <property type="entry name" value="HYDROXYPYRUVATE ISOMERASE"/>
    <property type="match status" value="1"/>
</dbReference>
<sequence>MQHSNIAVQMYTLRDFSQTPEELRTTFQKVAAIGYTAAQVSGIGPIDPVLVKEYADESGLKICATHVPWNRLENDLDAQARQHQLWDCKYVGIGGLPDEYRTSQQGFRTFAKQASEIAYRLKEQYGLQFIYHNHDFEFERLDGVTGMDILLNESNPETFGFELDLYWAQSGGADPIEWTRKLEGRMQVVHLKDMAIVNRRQSFAELGEGNMNYKGILDACRETGVEWYVVEQDVCLRDPFESVSISLDYLRRYIQESTK</sequence>
<evidence type="ECO:0000259" key="1">
    <source>
        <dbReference type="Pfam" id="PF01261"/>
    </source>
</evidence>
<dbReference type="EMBL" id="FTNK01000004">
    <property type="protein sequence ID" value="SIQ87008.1"/>
    <property type="molecule type" value="Genomic_DNA"/>
</dbReference>
<comment type="caution">
    <text evidence="2">The sequence shown here is derived from an EMBL/GenBank/DDBJ whole genome shotgun (WGS) entry which is preliminary data.</text>
</comment>
<keyword evidence="3" id="KW-1185">Reference proteome</keyword>
<evidence type="ECO:0000313" key="3">
    <source>
        <dbReference type="Proteomes" id="UP000186666"/>
    </source>
</evidence>
<dbReference type="InterPro" id="IPR036237">
    <property type="entry name" value="Xyl_isomerase-like_sf"/>
</dbReference>
<reference evidence="2 3" key="1">
    <citation type="submission" date="2017-01" db="EMBL/GenBank/DDBJ databases">
        <authorList>
            <person name="Varghese N."/>
            <person name="Submissions S."/>
        </authorList>
    </citation>
    <scope>NUCLEOTIDE SEQUENCE [LARGE SCALE GENOMIC DNA]</scope>
    <source>
        <strain evidence="2 3">ATCC 23464</strain>
    </source>
</reference>